<gene>
    <name evidence="1" type="ORF">COU95_02025</name>
</gene>
<organism evidence="1 2">
    <name type="scientific">Candidatus Shapirobacteria bacterium CG10_big_fil_rev_8_21_14_0_10_40_9</name>
    <dbReference type="NCBI Taxonomy" id="1974888"/>
    <lineage>
        <taxon>Bacteria</taxon>
        <taxon>Candidatus Shapironibacteriota</taxon>
    </lineage>
</organism>
<evidence type="ECO:0000313" key="1">
    <source>
        <dbReference type="EMBL" id="PJE67510.1"/>
    </source>
</evidence>
<protein>
    <submittedName>
        <fullName evidence="1">Uncharacterized protein</fullName>
    </submittedName>
</protein>
<sequence>MAEVAGVAEMTEVQEAQVVVDQFQQRSKIVERLLAPKDEIDQAGFKRQIYKYGEITFSFRGREEMPELPTMEKSQTQLLGSDPVHVDPEDYQKYKSAHDSVEKLLANASGCYQVTKDVQGVIELAMKLGAKNQDLGKMLLEVKSGVYSGRSLDLIDKLIAANCIRDDRNEWDDALSGADAEAVVVLAVLGDGEANTYLDSKLEQMRSLDVLRNQRGKKENKWPVDIDKQACVHATRFKPLKKDDGSYEVRTTGDATGFEFVRNTIHVSLNHKVVSHMMGKWDQAPYVLISPMRQVVNVNGLPVSDQEWDTWWTRNPGETLKFPNAILVEPGEMPFNTLYVIGDKSAIFKGENYTINDWLDSEKDTTSIDLHHCITSVLFADYSDQTDLRAFIDSNWDTEKLSKVLVEKYFPNESYPGERKDKSFSKILKYSVSRGIDVEVLDQGFKSPGNVPIKDRVTEVFKNIDVYSAYKGRQEDYETILGKLSSYITKNIEGEIFSKISSQATEATIRKMGFEPTGGGNWPSAHVQGLLTIGLPEDIMFQLTRQEK</sequence>
<accession>A0A2M8L3K5</accession>
<reference evidence="2" key="1">
    <citation type="submission" date="2017-09" db="EMBL/GenBank/DDBJ databases">
        <title>Depth-based differentiation of microbial function through sediment-hosted aquifers and enrichment of novel symbionts in the deep terrestrial subsurface.</title>
        <authorList>
            <person name="Probst A.J."/>
            <person name="Ladd B."/>
            <person name="Jarett J.K."/>
            <person name="Geller-Mcgrath D.E."/>
            <person name="Sieber C.M.K."/>
            <person name="Emerson J.B."/>
            <person name="Anantharaman K."/>
            <person name="Thomas B.C."/>
            <person name="Malmstrom R."/>
            <person name="Stieglmeier M."/>
            <person name="Klingl A."/>
            <person name="Woyke T."/>
            <person name="Ryan C.M."/>
            <person name="Banfield J.F."/>
        </authorList>
    </citation>
    <scope>NUCLEOTIDE SEQUENCE [LARGE SCALE GENOMIC DNA]</scope>
</reference>
<comment type="caution">
    <text evidence="1">The sequence shown here is derived from an EMBL/GenBank/DDBJ whole genome shotgun (WGS) entry which is preliminary data.</text>
</comment>
<evidence type="ECO:0000313" key="2">
    <source>
        <dbReference type="Proteomes" id="UP000231474"/>
    </source>
</evidence>
<name>A0A2M8L3K5_9BACT</name>
<dbReference type="EMBL" id="PFEK01000040">
    <property type="protein sequence ID" value="PJE67510.1"/>
    <property type="molecule type" value="Genomic_DNA"/>
</dbReference>
<proteinExistence type="predicted"/>
<dbReference type="Proteomes" id="UP000231474">
    <property type="component" value="Unassembled WGS sequence"/>
</dbReference>
<dbReference type="AlphaFoldDB" id="A0A2M8L3K5"/>